<organism evidence="11 12">
    <name type="scientific">Novosphingobium olei</name>
    <dbReference type="NCBI Taxonomy" id="2728851"/>
    <lineage>
        <taxon>Bacteria</taxon>
        <taxon>Pseudomonadati</taxon>
        <taxon>Pseudomonadota</taxon>
        <taxon>Alphaproteobacteria</taxon>
        <taxon>Sphingomonadales</taxon>
        <taxon>Sphingomonadaceae</taxon>
        <taxon>Novosphingobium</taxon>
    </lineage>
</organism>
<keyword evidence="12" id="KW-1185">Reference proteome</keyword>
<evidence type="ECO:0000256" key="1">
    <source>
        <dbReference type="ARBA" id="ARBA00000085"/>
    </source>
</evidence>
<keyword evidence="7" id="KW-0067">ATP-binding</keyword>
<dbReference type="Pfam" id="PF02518">
    <property type="entry name" value="HATPase_c"/>
    <property type="match status" value="1"/>
</dbReference>
<dbReference type="SMART" id="SM00388">
    <property type="entry name" value="HisKA"/>
    <property type="match status" value="1"/>
</dbReference>
<dbReference type="InterPro" id="IPR036097">
    <property type="entry name" value="HisK_dim/P_sf"/>
</dbReference>
<dbReference type="PANTHER" id="PTHR43065">
    <property type="entry name" value="SENSOR HISTIDINE KINASE"/>
    <property type="match status" value="1"/>
</dbReference>
<dbReference type="SMART" id="SM00387">
    <property type="entry name" value="HATPase_c"/>
    <property type="match status" value="1"/>
</dbReference>
<evidence type="ECO:0000256" key="5">
    <source>
        <dbReference type="ARBA" id="ARBA00022741"/>
    </source>
</evidence>
<feature type="domain" description="PAS" evidence="10">
    <location>
        <begin position="17"/>
        <end position="68"/>
    </location>
</feature>
<keyword evidence="3" id="KW-0597">Phosphoprotein</keyword>
<dbReference type="SUPFAM" id="SSF55874">
    <property type="entry name" value="ATPase domain of HSP90 chaperone/DNA topoisomerase II/histidine kinase"/>
    <property type="match status" value="1"/>
</dbReference>
<dbReference type="InterPro" id="IPR003594">
    <property type="entry name" value="HATPase_dom"/>
</dbReference>
<protein>
    <recommendedName>
        <fullName evidence="2">histidine kinase</fullName>
        <ecNumber evidence="2">2.7.13.3</ecNumber>
    </recommendedName>
</protein>
<sequence length="378" mass="40421">MSLPGETRREGHRPDPKRLVASLPLAVFLLGPDLVVSSVNPAAEQLAGKGARRLIGRNVAEIFEFDEPLILGRLAEGEAQLFARDAQVRVLREPARRFDVMTSPVTHSPGWQMLILHEVLGVDALSGDGGGSGGGEGVALRAPEVLAHEIKNPLAGIRGAAQLLDRKLEGSDKALTGLITAEVDRIAKLIDQMQSLSRRSQEPAVPCNLHEAVRHAQAIIAASSSGKVVVEEEFDPSLPPIMANPDALVQVLLNLMTNAREACEGSTPPRIAVRTRFASGIQLHAGPGGKPLRLPIELRVSDNGPGIDPALRDHIFEPFVTAKKSGQGLGLALVQKLVREMHGRISHDRDEGKGWTHFRLHLPVAGTVPVEAVGEAAK</sequence>
<dbReference type="Pfam" id="PF00512">
    <property type="entry name" value="HisKA"/>
    <property type="match status" value="1"/>
</dbReference>
<dbReference type="InterPro" id="IPR005467">
    <property type="entry name" value="His_kinase_dom"/>
</dbReference>
<gene>
    <name evidence="11" type="ORF">HHL27_10160</name>
</gene>
<proteinExistence type="predicted"/>
<keyword evidence="5" id="KW-0547">Nucleotide-binding</keyword>
<dbReference type="PROSITE" id="PS50112">
    <property type="entry name" value="PAS"/>
    <property type="match status" value="1"/>
</dbReference>
<dbReference type="CDD" id="cd00082">
    <property type="entry name" value="HisKA"/>
    <property type="match status" value="1"/>
</dbReference>
<evidence type="ECO:0000256" key="4">
    <source>
        <dbReference type="ARBA" id="ARBA00022679"/>
    </source>
</evidence>
<dbReference type="GO" id="GO:0000155">
    <property type="term" value="F:phosphorelay sensor kinase activity"/>
    <property type="evidence" value="ECO:0007669"/>
    <property type="project" value="InterPro"/>
</dbReference>
<dbReference type="CDD" id="cd00130">
    <property type="entry name" value="PAS"/>
    <property type="match status" value="1"/>
</dbReference>
<evidence type="ECO:0000313" key="11">
    <source>
        <dbReference type="EMBL" id="NML94026.1"/>
    </source>
</evidence>
<reference evidence="11 12" key="1">
    <citation type="submission" date="2020-04" db="EMBL/GenBank/DDBJ databases">
        <title>Novosphingobium sp. TW-4 isolated from soil.</title>
        <authorList>
            <person name="Dahal R.H."/>
            <person name="Chaudhary D.K."/>
        </authorList>
    </citation>
    <scope>NUCLEOTIDE SEQUENCE [LARGE SCALE GENOMIC DNA]</scope>
    <source>
        <strain evidence="11 12">TW-4</strain>
    </source>
</reference>
<dbReference type="PANTHER" id="PTHR43065:SF10">
    <property type="entry name" value="PEROXIDE STRESS-ACTIVATED HISTIDINE KINASE MAK3"/>
    <property type="match status" value="1"/>
</dbReference>
<evidence type="ECO:0000256" key="6">
    <source>
        <dbReference type="ARBA" id="ARBA00022777"/>
    </source>
</evidence>
<evidence type="ECO:0000256" key="3">
    <source>
        <dbReference type="ARBA" id="ARBA00022553"/>
    </source>
</evidence>
<dbReference type="InterPro" id="IPR004358">
    <property type="entry name" value="Sig_transdc_His_kin-like_C"/>
</dbReference>
<dbReference type="Gene3D" id="1.10.287.130">
    <property type="match status" value="1"/>
</dbReference>
<dbReference type="InterPro" id="IPR036890">
    <property type="entry name" value="HATPase_C_sf"/>
</dbReference>
<evidence type="ECO:0000256" key="2">
    <source>
        <dbReference type="ARBA" id="ARBA00012438"/>
    </source>
</evidence>
<evidence type="ECO:0000256" key="8">
    <source>
        <dbReference type="ARBA" id="ARBA00023012"/>
    </source>
</evidence>
<dbReference type="AlphaFoldDB" id="A0A7Y0G9B4"/>
<dbReference type="Gene3D" id="3.30.450.20">
    <property type="entry name" value="PAS domain"/>
    <property type="match status" value="1"/>
</dbReference>
<evidence type="ECO:0000256" key="7">
    <source>
        <dbReference type="ARBA" id="ARBA00022840"/>
    </source>
</evidence>
<keyword evidence="4" id="KW-0808">Transferase</keyword>
<dbReference type="InterPro" id="IPR035965">
    <property type="entry name" value="PAS-like_dom_sf"/>
</dbReference>
<keyword evidence="6" id="KW-0418">Kinase</keyword>
<accession>A0A7Y0G9B4</accession>
<evidence type="ECO:0000313" key="12">
    <source>
        <dbReference type="Proteomes" id="UP000583556"/>
    </source>
</evidence>
<dbReference type="Proteomes" id="UP000583556">
    <property type="component" value="Unassembled WGS sequence"/>
</dbReference>
<comment type="catalytic activity">
    <reaction evidence="1">
        <text>ATP + protein L-histidine = ADP + protein N-phospho-L-histidine.</text>
        <dbReference type="EC" id="2.7.13.3"/>
    </reaction>
</comment>
<dbReference type="PROSITE" id="PS50109">
    <property type="entry name" value="HIS_KIN"/>
    <property type="match status" value="1"/>
</dbReference>
<evidence type="ECO:0000259" key="9">
    <source>
        <dbReference type="PROSITE" id="PS50109"/>
    </source>
</evidence>
<evidence type="ECO:0000259" key="10">
    <source>
        <dbReference type="PROSITE" id="PS50112"/>
    </source>
</evidence>
<keyword evidence="8" id="KW-0902">Two-component regulatory system</keyword>
<dbReference type="EMBL" id="JABBGM010000004">
    <property type="protein sequence ID" value="NML94026.1"/>
    <property type="molecule type" value="Genomic_DNA"/>
</dbReference>
<dbReference type="InterPro" id="IPR003661">
    <property type="entry name" value="HisK_dim/P_dom"/>
</dbReference>
<dbReference type="InterPro" id="IPR013656">
    <property type="entry name" value="PAS_4"/>
</dbReference>
<dbReference type="SUPFAM" id="SSF47384">
    <property type="entry name" value="Homodimeric domain of signal transducing histidine kinase"/>
    <property type="match status" value="1"/>
</dbReference>
<dbReference type="SMART" id="SM00091">
    <property type="entry name" value="PAS"/>
    <property type="match status" value="1"/>
</dbReference>
<dbReference type="GO" id="GO:0005524">
    <property type="term" value="F:ATP binding"/>
    <property type="evidence" value="ECO:0007669"/>
    <property type="project" value="UniProtKB-KW"/>
</dbReference>
<feature type="domain" description="Histidine kinase" evidence="9">
    <location>
        <begin position="145"/>
        <end position="366"/>
    </location>
</feature>
<dbReference type="EC" id="2.7.13.3" evidence="2"/>
<dbReference type="SUPFAM" id="SSF55785">
    <property type="entry name" value="PYP-like sensor domain (PAS domain)"/>
    <property type="match status" value="1"/>
</dbReference>
<dbReference type="Pfam" id="PF08448">
    <property type="entry name" value="PAS_4"/>
    <property type="match status" value="1"/>
</dbReference>
<comment type="caution">
    <text evidence="11">The sequence shown here is derived from an EMBL/GenBank/DDBJ whole genome shotgun (WGS) entry which is preliminary data.</text>
</comment>
<dbReference type="InterPro" id="IPR000014">
    <property type="entry name" value="PAS"/>
</dbReference>
<dbReference type="PRINTS" id="PR00344">
    <property type="entry name" value="BCTRLSENSOR"/>
</dbReference>
<name>A0A7Y0G9B4_9SPHN</name>
<dbReference type="Gene3D" id="3.30.565.10">
    <property type="entry name" value="Histidine kinase-like ATPase, C-terminal domain"/>
    <property type="match status" value="1"/>
</dbReference>